<protein>
    <submittedName>
        <fullName evidence="2">Membrane protein</fullName>
    </submittedName>
</protein>
<dbReference type="HOGENOM" id="CLU_114946_0_0_6"/>
<dbReference type="RefSeq" id="WP_046493825.1">
    <property type="nucleotide sequence ID" value="NZ_CP011132.1"/>
</dbReference>
<dbReference type="PATRIC" id="fig|1261127.3.peg.4585"/>
<feature type="transmembrane region" description="Helical" evidence="1">
    <location>
        <begin position="36"/>
        <end position="54"/>
    </location>
</feature>
<evidence type="ECO:0000313" key="3">
    <source>
        <dbReference type="Proteomes" id="UP000034085"/>
    </source>
</evidence>
<dbReference type="AlphaFoldDB" id="A0A0F6TYL1"/>
<reference evidence="2 3" key="1">
    <citation type="journal article" date="2013" name="Appl. Microbiol. Biotechnol.">
        <title>Glycerol assimilation and production of 1,3-propanediol by Citrobacter amalonaticus Y19.</title>
        <authorList>
            <person name="Ainala S.K."/>
            <person name="Ashok S."/>
            <person name="Ko Y."/>
            <person name="Park S."/>
        </authorList>
    </citation>
    <scope>NUCLEOTIDE SEQUENCE [LARGE SCALE GENOMIC DNA]</scope>
    <source>
        <strain evidence="2 3">Y19</strain>
    </source>
</reference>
<keyword evidence="1" id="KW-0472">Membrane</keyword>
<feature type="transmembrane region" description="Helical" evidence="1">
    <location>
        <begin position="60"/>
        <end position="79"/>
    </location>
</feature>
<evidence type="ECO:0000256" key="1">
    <source>
        <dbReference type="SAM" id="Phobius"/>
    </source>
</evidence>
<name>A0A0F6TYL1_CITAM</name>
<dbReference type="OrthoDB" id="6891152at2"/>
<accession>A0A0F6TYL1</accession>
<sequence length="179" mass="20764">MDQVTLESNWEGLLFDIRRSVRYHNRRRAFYDRLDQFTNVISLIFGSTAIYSVLGEHNKMWAVLSGAVVSVFAAINLVIGSSQRSRNHFDLSKSFVDLESKMIKESEPTEQLLREATSLRLSIEKDEPPVLRVLDSICYNEQLLAMDYPVNQMIKISFCQNLFAQFFDWRASTLRKMPT</sequence>
<keyword evidence="1" id="KW-1133">Transmembrane helix</keyword>
<keyword evidence="1" id="KW-0812">Transmembrane</keyword>
<proteinExistence type="predicted"/>
<dbReference type="Proteomes" id="UP000034085">
    <property type="component" value="Chromosome"/>
</dbReference>
<organism evidence="2 3">
    <name type="scientific">Citrobacter amalonaticus Y19</name>
    <dbReference type="NCBI Taxonomy" id="1261127"/>
    <lineage>
        <taxon>Bacteria</taxon>
        <taxon>Pseudomonadati</taxon>
        <taxon>Pseudomonadota</taxon>
        <taxon>Gammaproteobacteria</taxon>
        <taxon>Enterobacterales</taxon>
        <taxon>Enterobacteriaceae</taxon>
        <taxon>Citrobacter</taxon>
    </lineage>
</organism>
<gene>
    <name evidence="2" type="ORF">F384_22115</name>
</gene>
<dbReference type="KEGG" id="cama:F384_22115"/>
<evidence type="ECO:0000313" key="2">
    <source>
        <dbReference type="EMBL" id="AKE61062.1"/>
    </source>
</evidence>
<dbReference type="EMBL" id="CP011132">
    <property type="protein sequence ID" value="AKE61062.1"/>
    <property type="molecule type" value="Genomic_DNA"/>
</dbReference>